<comment type="caution">
    <text evidence="1">The sequence shown here is derived from an EMBL/GenBank/DDBJ whole genome shotgun (WGS) entry which is preliminary data.</text>
</comment>
<dbReference type="Proteomes" id="UP000887013">
    <property type="component" value="Unassembled WGS sequence"/>
</dbReference>
<reference evidence="1" key="1">
    <citation type="submission" date="2020-08" db="EMBL/GenBank/DDBJ databases">
        <title>Multicomponent nature underlies the extraordinary mechanical properties of spider dragline silk.</title>
        <authorList>
            <person name="Kono N."/>
            <person name="Nakamura H."/>
            <person name="Mori M."/>
            <person name="Yoshida Y."/>
            <person name="Ohtoshi R."/>
            <person name="Malay A.D."/>
            <person name="Moran D.A.P."/>
            <person name="Tomita M."/>
            <person name="Numata K."/>
            <person name="Arakawa K."/>
        </authorList>
    </citation>
    <scope>NUCLEOTIDE SEQUENCE</scope>
</reference>
<proteinExistence type="predicted"/>
<protein>
    <submittedName>
        <fullName evidence="1">Uncharacterized protein</fullName>
    </submittedName>
</protein>
<evidence type="ECO:0000313" key="2">
    <source>
        <dbReference type="Proteomes" id="UP000887013"/>
    </source>
</evidence>
<accession>A0A8X6IR10</accession>
<name>A0A8X6IR10_NEPPI</name>
<gene>
    <name evidence="1" type="ORF">NPIL_635761</name>
</gene>
<evidence type="ECO:0000313" key="1">
    <source>
        <dbReference type="EMBL" id="GFS55578.1"/>
    </source>
</evidence>
<keyword evidence="2" id="KW-1185">Reference proteome</keyword>
<sequence length="163" mass="18710">MALLDLKGEYRPLALPNFCDREMPSMREQWQWHLSYGITVVCYSSNGHISKRSHWSAWILGDQTRDSGHMVVVTQCTVEALTKTPQGMIHHFIRSSKHEILINSLDKLYQTRLIYAACSACGLATPITEIARWPYRTLTRWSSATKRNFPQAGVHLYSITGLW</sequence>
<organism evidence="1 2">
    <name type="scientific">Nephila pilipes</name>
    <name type="common">Giant wood spider</name>
    <name type="synonym">Nephila maculata</name>
    <dbReference type="NCBI Taxonomy" id="299642"/>
    <lineage>
        <taxon>Eukaryota</taxon>
        <taxon>Metazoa</taxon>
        <taxon>Ecdysozoa</taxon>
        <taxon>Arthropoda</taxon>
        <taxon>Chelicerata</taxon>
        <taxon>Arachnida</taxon>
        <taxon>Araneae</taxon>
        <taxon>Araneomorphae</taxon>
        <taxon>Entelegynae</taxon>
        <taxon>Araneoidea</taxon>
        <taxon>Nephilidae</taxon>
        <taxon>Nephila</taxon>
    </lineage>
</organism>
<dbReference type="AlphaFoldDB" id="A0A8X6IR10"/>
<dbReference type="EMBL" id="BMAW01046468">
    <property type="protein sequence ID" value="GFS55578.1"/>
    <property type="molecule type" value="Genomic_DNA"/>
</dbReference>